<dbReference type="Proteomes" id="UP000477543">
    <property type="component" value="Unassembled WGS sequence"/>
</dbReference>
<protein>
    <submittedName>
        <fullName evidence="1">Uncharacterized protein</fullName>
    </submittedName>
</protein>
<dbReference type="RefSeq" id="WP_161449722.1">
    <property type="nucleotide sequence ID" value="NZ_WYDN01000014.1"/>
</dbReference>
<evidence type="ECO:0000313" key="2">
    <source>
        <dbReference type="Proteomes" id="UP000477543"/>
    </source>
</evidence>
<comment type="caution">
    <text evidence="1">The sequence shown here is derived from an EMBL/GenBank/DDBJ whole genome shotgun (WGS) entry which is preliminary data.</text>
</comment>
<evidence type="ECO:0000313" key="1">
    <source>
        <dbReference type="EMBL" id="NAZ17238.1"/>
    </source>
</evidence>
<sequence>MDYEQIERSQNGLDRIYLACIFEPQRIPFVLSSFALNVPCRTHRLVKSDLRRLSASAAVPLAMESEMPAERHTGKLRQLLRKSIYVELSVVIPAGNFRIPFDSASFFGSVEDREFCFKE</sequence>
<dbReference type="EMBL" id="WYDN01000014">
    <property type="protein sequence ID" value="NAZ17238.1"/>
    <property type="molecule type" value="Genomic_DNA"/>
</dbReference>
<name>A0A6L9G7R6_9MICC</name>
<accession>A0A6L9G7R6</accession>
<dbReference type="AlphaFoldDB" id="A0A6L9G7R6"/>
<gene>
    <name evidence="1" type="ORF">GT020_14350</name>
</gene>
<reference evidence="1 2" key="1">
    <citation type="submission" date="2020-01" db="EMBL/GenBank/DDBJ databases">
        <title>Glutamicibacter soli M275.</title>
        <authorList>
            <person name="Meng X."/>
        </authorList>
    </citation>
    <scope>NUCLEOTIDE SEQUENCE [LARGE SCALE GENOMIC DNA]</scope>
    <source>
        <strain evidence="1 2">M275</strain>
    </source>
</reference>
<proteinExistence type="predicted"/>
<organism evidence="1 2">
    <name type="scientific">Glutamicibacter soli</name>
    <dbReference type="NCBI Taxonomy" id="453836"/>
    <lineage>
        <taxon>Bacteria</taxon>
        <taxon>Bacillati</taxon>
        <taxon>Actinomycetota</taxon>
        <taxon>Actinomycetes</taxon>
        <taxon>Micrococcales</taxon>
        <taxon>Micrococcaceae</taxon>
        <taxon>Glutamicibacter</taxon>
    </lineage>
</organism>